<dbReference type="Pfam" id="PF00001">
    <property type="entry name" value="7tm_1"/>
    <property type="match status" value="1"/>
</dbReference>
<protein>
    <recommendedName>
        <fullName evidence="10">G-protein coupled receptors family 1 profile domain-containing protein</fullName>
    </recommendedName>
</protein>
<keyword evidence="4 8" id="KW-0297">G-protein coupled receptor</keyword>
<evidence type="ECO:0000256" key="9">
    <source>
        <dbReference type="SAM" id="Phobius"/>
    </source>
</evidence>
<evidence type="ECO:0000256" key="3">
    <source>
        <dbReference type="ARBA" id="ARBA00022989"/>
    </source>
</evidence>
<dbReference type="HOGENOM" id="CLU_009579_6_4_1"/>
<keyword evidence="5 9" id="KW-0472">Membrane</keyword>
<evidence type="ECO:0000256" key="1">
    <source>
        <dbReference type="ARBA" id="ARBA00004141"/>
    </source>
</evidence>
<feature type="transmembrane region" description="Helical" evidence="9">
    <location>
        <begin position="20"/>
        <end position="43"/>
    </location>
</feature>
<evidence type="ECO:0000259" key="10">
    <source>
        <dbReference type="PROSITE" id="PS50262"/>
    </source>
</evidence>
<keyword evidence="2 8" id="KW-0812">Transmembrane</keyword>
<dbReference type="SUPFAM" id="SSF81321">
    <property type="entry name" value="Family A G protein-coupled receptor-like"/>
    <property type="match status" value="1"/>
</dbReference>
<evidence type="ECO:0000256" key="8">
    <source>
        <dbReference type="RuleBase" id="RU000688"/>
    </source>
</evidence>
<dbReference type="CDD" id="cd00637">
    <property type="entry name" value="7tm_classA_rhodopsin-like"/>
    <property type="match status" value="1"/>
</dbReference>
<dbReference type="Gene3D" id="1.20.1070.10">
    <property type="entry name" value="Rhodopsin 7-helix transmembrane proteins"/>
    <property type="match status" value="1"/>
</dbReference>
<evidence type="ECO:0000313" key="11">
    <source>
        <dbReference type="EMBL" id="EDO36558.1"/>
    </source>
</evidence>
<dbReference type="PROSITE" id="PS00237">
    <property type="entry name" value="G_PROTEIN_RECEP_F1_1"/>
    <property type="match status" value="1"/>
</dbReference>
<evidence type="ECO:0000313" key="12">
    <source>
        <dbReference type="Proteomes" id="UP000001593"/>
    </source>
</evidence>
<dbReference type="InParanoid" id="A7SIA3"/>
<gene>
    <name evidence="11" type="ORF">NEMVEDRAFT_v1g212702</name>
</gene>
<dbReference type="PANTHER" id="PTHR45695:SF9">
    <property type="entry name" value="LEUCOKININ RECEPTOR"/>
    <property type="match status" value="1"/>
</dbReference>
<dbReference type="PANTHER" id="PTHR45695">
    <property type="entry name" value="LEUCOKININ RECEPTOR-RELATED"/>
    <property type="match status" value="1"/>
</dbReference>
<feature type="domain" description="G-protein coupled receptors family 1 profile" evidence="10">
    <location>
        <begin position="33"/>
        <end position="295"/>
    </location>
</feature>
<dbReference type="OMA" id="FIHEAHE"/>
<keyword evidence="7 8" id="KW-0807">Transducer</keyword>
<evidence type="ECO:0000256" key="5">
    <source>
        <dbReference type="ARBA" id="ARBA00023136"/>
    </source>
</evidence>
<dbReference type="eggNOG" id="KOG3656">
    <property type="taxonomic scope" value="Eukaryota"/>
</dbReference>
<dbReference type="PRINTS" id="PR00237">
    <property type="entry name" value="GPCRRHODOPSN"/>
</dbReference>
<dbReference type="PhylomeDB" id="A7SIA3"/>
<comment type="similarity">
    <text evidence="8">Belongs to the G-protein coupled receptor 1 family.</text>
</comment>
<comment type="subcellular location">
    <subcellularLocation>
        <location evidence="1">Membrane</location>
        <topology evidence="1">Multi-pass membrane protein</topology>
    </subcellularLocation>
</comment>
<evidence type="ECO:0000256" key="6">
    <source>
        <dbReference type="ARBA" id="ARBA00023170"/>
    </source>
</evidence>
<dbReference type="PROSITE" id="PS50262">
    <property type="entry name" value="G_PROTEIN_RECEP_F1_2"/>
    <property type="match status" value="1"/>
</dbReference>
<feature type="transmembrane region" description="Helical" evidence="9">
    <location>
        <begin position="55"/>
        <end position="74"/>
    </location>
</feature>
<feature type="transmembrane region" description="Helical" evidence="9">
    <location>
        <begin position="133"/>
        <end position="158"/>
    </location>
</feature>
<dbReference type="FunFam" id="1.20.1070.10:FF:000401">
    <property type="entry name" value="Predicted protein"/>
    <property type="match status" value="1"/>
</dbReference>
<evidence type="ECO:0000256" key="2">
    <source>
        <dbReference type="ARBA" id="ARBA00022692"/>
    </source>
</evidence>
<dbReference type="GO" id="GO:0007186">
    <property type="term" value="P:G protein-coupled receptor signaling pathway"/>
    <property type="evidence" value="ECO:0000318"/>
    <property type="project" value="GO_Central"/>
</dbReference>
<dbReference type="KEGG" id="nve:5507988"/>
<reference evidence="11 12" key="1">
    <citation type="journal article" date="2007" name="Science">
        <title>Sea anemone genome reveals ancestral eumetazoan gene repertoire and genomic organization.</title>
        <authorList>
            <person name="Putnam N.H."/>
            <person name="Srivastava M."/>
            <person name="Hellsten U."/>
            <person name="Dirks B."/>
            <person name="Chapman J."/>
            <person name="Salamov A."/>
            <person name="Terry A."/>
            <person name="Shapiro H."/>
            <person name="Lindquist E."/>
            <person name="Kapitonov V.V."/>
            <person name="Jurka J."/>
            <person name="Genikhovich G."/>
            <person name="Grigoriev I.V."/>
            <person name="Lucas S.M."/>
            <person name="Steele R.E."/>
            <person name="Finnerty J.R."/>
            <person name="Technau U."/>
            <person name="Martindale M.Q."/>
            <person name="Rokhsar D.S."/>
        </authorList>
    </citation>
    <scope>NUCLEOTIDE SEQUENCE [LARGE SCALE GENOMIC DNA]</scope>
    <source>
        <strain evidence="12">CH2 X CH6</strain>
    </source>
</reference>
<keyword evidence="12" id="KW-1185">Reference proteome</keyword>
<dbReference type="EMBL" id="DS469667">
    <property type="protein sequence ID" value="EDO36558.1"/>
    <property type="molecule type" value="Genomic_DNA"/>
</dbReference>
<feature type="transmembrane region" description="Helical" evidence="9">
    <location>
        <begin position="238"/>
        <end position="262"/>
    </location>
</feature>
<feature type="transmembrane region" description="Helical" evidence="9">
    <location>
        <begin position="178"/>
        <end position="203"/>
    </location>
</feature>
<organism evidence="11 12">
    <name type="scientific">Nematostella vectensis</name>
    <name type="common">Starlet sea anemone</name>
    <dbReference type="NCBI Taxonomy" id="45351"/>
    <lineage>
        <taxon>Eukaryota</taxon>
        <taxon>Metazoa</taxon>
        <taxon>Cnidaria</taxon>
        <taxon>Anthozoa</taxon>
        <taxon>Hexacorallia</taxon>
        <taxon>Actiniaria</taxon>
        <taxon>Edwardsiidae</taxon>
        <taxon>Nematostella</taxon>
    </lineage>
</organism>
<keyword evidence="6 8" id="KW-0675">Receptor</keyword>
<feature type="transmembrane region" description="Helical" evidence="9">
    <location>
        <begin position="86"/>
        <end position="112"/>
    </location>
</feature>
<evidence type="ECO:0000256" key="4">
    <source>
        <dbReference type="ARBA" id="ARBA00023040"/>
    </source>
</evidence>
<proteinExistence type="inferred from homology"/>
<accession>A7SIA3</accession>
<evidence type="ECO:0000256" key="7">
    <source>
        <dbReference type="ARBA" id="ARBA00023224"/>
    </source>
</evidence>
<dbReference type="InterPro" id="IPR017452">
    <property type="entry name" value="GPCR_Rhodpsn_7TM"/>
</dbReference>
<dbReference type="AlphaFoldDB" id="A7SIA3"/>
<dbReference type="InterPro" id="IPR000276">
    <property type="entry name" value="GPCR_Rhodpsn"/>
</dbReference>
<dbReference type="Proteomes" id="UP000001593">
    <property type="component" value="Unassembled WGS sequence"/>
</dbReference>
<dbReference type="GO" id="GO:0004930">
    <property type="term" value="F:G protein-coupled receptor activity"/>
    <property type="evidence" value="ECO:0000318"/>
    <property type="project" value="GO_Central"/>
</dbReference>
<name>A7SIA3_NEMVE</name>
<dbReference type="GO" id="GO:0005886">
    <property type="term" value="C:plasma membrane"/>
    <property type="evidence" value="ECO:0000318"/>
    <property type="project" value="GO_Central"/>
</dbReference>
<dbReference type="STRING" id="45351.A7SIA3"/>
<sequence length="351" mass="39467">MNATNTTGGSVDITLRAMRLALYPTVLLLGIVGNILVCSVILHQRSRNGRPTTRYFVLNLAISDLLVLIMFIPFDLAYLEYEVWTFGLAMCKIINTISYAFVTISGTTLAAISMDRHRAIVYPMRQPFSARAVTLIIVFMWVYAVLTLVPFAGSLRIFPDGQCLNDPAWWGSTQAFQLTYLFCGFFPGAVIPVCCISVSYLSIAHHLYCEHRRQLHEGIIGSRTASQRMRQNLKTTRVLTALVAVYAVCVLPHYIILALVFFDRANTEKLAFIVVSHEFTRLLMTANSCLNPIMYSVVSKEFRQRLKALFASRKKAVSVNPVLHSPAVIRMELLSPALLMKQTRLRTSSFL</sequence>
<dbReference type="OrthoDB" id="5981855at2759"/>
<keyword evidence="3 9" id="KW-1133">Transmembrane helix</keyword>